<proteinExistence type="predicted"/>
<name>A0A383B6U8_9ZZZZ</name>
<evidence type="ECO:0000313" key="1">
    <source>
        <dbReference type="EMBL" id="SVE15469.1"/>
    </source>
</evidence>
<gene>
    <name evidence="1" type="ORF">METZ01_LOCUS468323</name>
</gene>
<feature type="non-terminal residue" evidence="1">
    <location>
        <position position="66"/>
    </location>
</feature>
<organism evidence="1">
    <name type="scientific">marine metagenome</name>
    <dbReference type="NCBI Taxonomy" id="408172"/>
    <lineage>
        <taxon>unclassified sequences</taxon>
        <taxon>metagenomes</taxon>
        <taxon>ecological metagenomes</taxon>
    </lineage>
</organism>
<dbReference type="AlphaFoldDB" id="A0A383B6U8"/>
<sequence>MNMNRHKIHYEVLNSRKGDESGRHWEVDVQASPQELQTFAESGYLVRESLFRDSALHRLQDALDRL</sequence>
<accession>A0A383B6U8</accession>
<protein>
    <submittedName>
        <fullName evidence="1">Uncharacterized protein</fullName>
    </submittedName>
</protein>
<dbReference type="EMBL" id="UINC01197803">
    <property type="protein sequence ID" value="SVE15469.1"/>
    <property type="molecule type" value="Genomic_DNA"/>
</dbReference>
<reference evidence="1" key="1">
    <citation type="submission" date="2018-05" db="EMBL/GenBank/DDBJ databases">
        <authorList>
            <person name="Lanie J.A."/>
            <person name="Ng W.-L."/>
            <person name="Kazmierczak K.M."/>
            <person name="Andrzejewski T.M."/>
            <person name="Davidsen T.M."/>
            <person name="Wayne K.J."/>
            <person name="Tettelin H."/>
            <person name="Glass J.I."/>
            <person name="Rusch D."/>
            <person name="Podicherti R."/>
            <person name="Tsui H.-C.T."/>
            <person name="Winkler M.E."/>
        </authorList>
    </citation>
    <scope>NUCLEOTIDE SEQUENCE</scope>
</reference>